<comment type="similarity">
    <text evidence="2">Belongs to the bacterial solute-binding protein 1 family.</text>
</comment>
<evidence type="ECO:0000256" key="3">
    <source>
        <dbReference type="SAM" id="SignalP"/>
    </source>
</evidence>
<dbReference type="AlphaFoldDB" id="A0A066URY8"/>
<sequence>MKKWLIGCVLALSSQVSLAENTRIEVMTPVGNYMDFVRSELVPEFKKRYPNVDVVVSNDENLETRMAAGDVPNLYAGVFGYQPAKYAKMGKLAYLEQFEGFNAMEDRIDPVFMQKNYGRNYYIPWNATTTLMLYNKELFIEAGLDPENPPQTWDEFLHAAEKISQLPPRADGSPVYGTVFWNEALSWGSWYWSMLAQMYYNFNDGQYGLLNRFGTNPIFDREEANLALFFETMAKAQQYAPLTMEKNFFSRTIGMWPQFGFGWKANLTEAAGKPMVVGEDVGLASIPTLNKGDTSYSTLDGRALMIFKNSVEKEQLSWAFLELMMEDEFNHKANMALGQLPTLISLKDRPYYNTPEAKPFVEQLPNAKLNEPFALSSDMAGVILEQYSKAVVKRDVSAEEAVEAAAQQAEKLINE</sequence>
<dbReference type="STRING" id="212667.VFDL14_03590"/>
<keyword evidence="3" id="KW-0732">Signal</keyword>
<evidence type="ECO:0000256" key="2">
    <source>
        <dbReference type="ARBA" id="ARBA00008520"/>
    </source>
</evidence>
<dbReference type="GO" id="GO:0042597">
    <property type="term" value="C:periplasmic space"/>
    <property type="evidence" value="ECO:0007669"/>
    <property type="project" value="UniProtKB-SubCell"/>
</dbReference>
<accession>A0A066URY8</accession>
<dbReference type="PANTHER" id="PTHR43649">
    <property type="entry name" value="ARABINOSE-BINDING PROTEIN-RELATED"/>
    <property type="match status" value="1"/>
</dbReference>
<evidence type="ECO:0000313" key="5">
    <source>
        <dbReference type="Proteomes" id="UP000027219"/>
    </source>
</evidence>
<organism evidence="4 5">
    <name type="scientific">Vibrio fortis</name>
    <dbReference type="NCBI Taxonomy" id="212667"/>
    <lineage>
        <taxon>Bacteria</taxon>
        <taxon>Pseudomonadati</taxon>
        <taxon>Pseudomonadota</taxon>
        <taxon>Gammaproteobacteria</taxon>
        <taxon>Vibrionales</taxon>
        <taxon>Vibrionaceae</taxon>
        <taxon>Vibrio</taxon>
    </lineage>
</organism>
<feature type="chain" id="PRO_5001627460" evidence="3">
    <location>
        <begin position="20"/>
        <end position="415"/>
    </location>
</feature>
<dbReference type="RefSeq" id="WP_032548781.1">
    <property type="nucleotide sequence ID" value="NZ_JFFR01000002.1"/>
</dbReference>
<dbReference type="Proteomes" id="UP000027219">
    <property type="component" value="Unassembled WGS sequence"/>
</dbReference>
<comment type="subcellular location">
    <subcellularLocation>
        <location evidence="1">Periplasm</location>
    </subcellularLocation>
</comment>
<dbReference type="EMBL" id="JFFR01000002">
    <property type="protein sequence ID" value="KDN29845.1"/>
    <property type="molecule type" value="Genomic_DNA"/>
</dbReference>
<dbReference type="Pfam" id="PF01547">
    <property type="entry name" value="SBP_bac_1"/>
    <property type="match status" value="1"/>
</dbReference>
<feature type="signal peptide" evidence="3">
    <location>
        <begin position="1"/>
        <end position="19"/>
    </location>
</feature>
<comment type="caution">
    <text evidence="4">The sequence shown here is derived from an EMBL/GenBank/DDBJ whole genome shotgun (WGS) entry which is preliminary data.</text>
</comment>
<proteinExistence type="inferred from homology"/>
<dbReference type="PANTHER" id="PTHR43649:SF12">
    <property type="entry name" value="DIACETYLCHITOBIOSE BINDING PROTEIN DASA"/>
    <property type="match status" value="1"/>
</dbReference>
<dbReference type="InterPro" id="IPR006059">
    <property type="entry name" value="SBP"/>
</dbReference>
<evidence type="ECO:0000313" key="4">
    <source>
        <dbReference type="EMBL" id="KDN29845.1"/>
    </source>
</evidence>
<dbReference type="InterPro" id="IPR050490">
    <property type="entry name" value="Bact_solute-bd_prot1"/>
</dbReference>
<dbReference type="OrthoDB" id="4393730at2"/>
<reference evidence="4 5" key="1">
    <citation type="submission" date="2014-02" db="EMBL/GenBank/DDBJ databases">
        <title>Vibrio fortis Dalian14 Genome Sequencing.</title>
        <authorList>
            <person name="Wang Y."/>
            <person name="Song L."/>
            <person name="Liu G."/>
            <person name="Ding J."/>
        </authorList>
    </citation>
    <scope>NUCLEOTIDE SEQUENCE [LARGE SCALE GENOMIC DNA]</scope>
    <source>
        <strain evidence="4 5">Dalian14</strain>
    </source>
</reference>
<dbReference type="Gene3D" id="3.40.190.10">
    <property type="entry name" value="Periplasmic binding protein-like II"/>
    <property type="match status" value="1"/>
</dbReference>
<gene>
    <name evidence="4" type="ORF">VFDL14_03590</name>
</gene>
<protein>
    <submittedName>
        <fullName evidence="4">ABC transporter substrate-binding protein</fullName>
    </submittedName>
</protein>
<name>A0A066URY8_9VIBR</name>
<keyword evidence="5" id="KW-1185">Reference proteome</keyword>
<dbReference type="SUPFAM" id="SSF53850">
    <property type="entry name" value="Periplasmic binding protein-like II"/>
    <property type="match status" value="1"/>
</dbReference>
<evidence type="ECO:0000256" key="1">
    <source>
        <dbReference type="ARBA" id="ARBA00004418"/>
    </source>
</evidence>